<dbReference type="PANTHER" id="PTHR11358:SF26">
    <property type="entry name" value="GUANIDINO ACID HYDROLASE, MITOCHONDRIAL"/>
    <property type="match status" value="1"/>
</dbReference>
<evidence type="ECO:0000256" key="5">
    <source>
        <dbReference type="ARBA" id="ARBA00023211"/>
    </source>
</evidence>
<evidence type="ECO:0000256" key="4">
    <source>
        <dbReference type="ARBA" id="ARBA00022801"/>
    </source>
</evidence>
<organism evidence="8 9">
    <name type="scientific">Naja naja</name>
    <name type="common">Indian cobra</name>
    <dbReference type="NCBI Taxonomy" id="35670"/>
    <lineage>
        <taxon>Eukaryota</taxon>
        <taxon>Metazoa</taxon>
        <taxon>Chordata</taxon>
        <taxon>Craniata</taxon>
        <taxon>Vertebrata</taxon>
        <taxon>Euteleostomi</taxon>
        <taxon>Lepidosauria</taxon>
        <taxon>Squamata</taxon>
        <taxon>Bifurcata</taxon>
        <taxon>Unidentata</taxon>
        <taxon>Episquamata</taxon>
        <taxon>Toxicofera</taxon>
        <taxon>Serpentes</taxon>
        <taxon>Colubroidea</taxon>
        <taxon>Elapidae</taxon>
        <taxon>Elapinae</taxon>
        <taxon>Naja</taxon>
    </lineage>
</organism>
<dbReference type="SUPFAM" id="SSF52768">
    <property type="entry name" value="Arginase/deacetylase"/>
    <property type="match status" value="1"/>
</dbReference>
<dbReference type="InterPro" id="IPR023696">
    <property type="entry name" value="Ureohydrolase_dom_sf"/>
</dbReference>
<dbReference type="Ensembl" id="ENSNNAT00000022619.1">
    <property type="protein sequence ID" value="ENSNNAP00000021570.1"/>
    <property type="gene ID" value="ENSNNAG00000014279.1"/>
</dbReference>
<reference evidence="8" key="2">
    <citation type="submission" date="2025-09" db="UniProtKB">
        <authorList>
            <consortium name="Ensembl"/>
        </authorList>
    </citation>
    <scope>IDENTIFICATION</scope>
</reference>
<dbReference type="CDD" id="cd11592">
    <property type="entry name" value="Agmatinase_PAH"/>
    <property type="match status" value="1"/>
</dbReference>
<dbReference type="InterPro" id="IPR005925">
    <property type="entry name" value="Agmatinase-rel"/>
</dbReference>
<dbReference type="PROSITE" id="PS51409">
    <property type="entry name" value="ARGINASE_2"/>
    <property type="match status" value="1"/>
</dbReference>
<dbReference type="AlphaFoldDB" id="A0A8C6Y211"/>
<comment type="similarity">
    <text evidence="2">Belongs to the arginase family. Agmatinase subfamily.</text>
</comment>
<dbReference type="GO" id="GO:0047971">
    <property type="term" value="F:guanidinobutyrase activity"/>
    <property type="evidence" value="ECO:0007669"/>
    <property type="project" value="UniProtKB-ARBA"/>
</dbReference>
<dbReference type="GeneTree" id="ENSGT00950000183195"/>
<dbReference type="FunFam" id="3.40.800.10:FF:000002">
    <property type="entry name" value="Agmatinase"/>
    <property type="match status" value="1"/>
</dbReference>
<proteinExistence type="inferred from homology"/>
<evidence type="ECO:0000256" key="6">
    <source>
        <dbReference type="RuleBase" id="RU003684"/>
    </source>
</evidence>
<gene>
    <name evidence="8" type="primary">AGMAT</name>
</gene>
<evidence type="ECO:0000256" key="2">
    <source>
        <dbReference type="ARBA" id="ARBA00009227"/>
    </source>
</evidence>
<dbReference type="Gene3D" id="3.40.800.10">
    <property type="entry name" value="Ureohydrolase domain"/>
    <property type="match status" value="1"/>
</dbReference>
<dbReference type="GO" id="GO:0008783">
    <property type="term" value="F:agmatinase activity"/>
    <property type="evidence" value="ECO:0007669"/>
    <property type="project" value="TreeGrafter"/>
</dbReference>
<keyword evidence="5" id="KW-0464">Manganese</keyword>
<sequence length="549" mass="58133">MPSGQRRTGRPGLTGVQWVRGQAPCQAPWVPLFSCPVAGRRPGSCPLAAAGGRDWLALHPGSCHGSSLLRLLSGDMASLLAWGRQGFLWASLLGVPRRALALRSCCSQAHPALPRGIGRSTPGGSFLHGPLARRLLCPRRASGSAFNLPPSAEEVARPVGVCSMFKLPLRDSAEGLDVAFVGVPLDIGTTHRPGARFGPRHLRAESIMVRHFNPSTGADPYHSLRAADIGDVHVNLYDLKDSCRRVREAFRGIVAGGCIPLTLGGDHTITYPILQAVAEKHGPVALIHVDAHTDTADQALGERIYHGSPFRRSVEEGLLDCQRVFQIGIRGSSYSPDPYRFSWDQGFRVVLAEDCWMKSLAPLMAEVREQVGDRPLYISFDIDALDPAFAPGTGTPEMAGLTPAQALEVIRGCQGLHVVGGDLVEVAPMYDLSGKGDGGRVSGSVPRAAPPSPKPWQPSGGLSCHPTQSSLGGGGSTPAAGRGRLRRRAGPSAWALPPRPSLTGEACSALCLAGNTGLLGANLLFEMLCALPGVKRHPVPQKADSRLPE</sequence>
<protein>
    <submittedName>
        <fullName evidence="8">Agmatinase (putative)</fullName>
    </submittedName>
</protein>
<evidence type="ECO:0000256" key="3">
    <source>
        <dbReference type="ARBA" id="ARBA00022723"/>
    </source>
</evidence>
<evidence type="ECO:0000256" key="7">
    <source>
        <dbReference type="SAM" id="MobiDB-lite"/>
    </source>
</evidence>
<dbReference type="Proteomes" id="UP000694559">
    <property type="component" value="Unplaced"/>
</dbReference>
<keyword evidence="4 6" id="KW-0378">Hydrolase</keyword>
<comment type="cofactor">
    <cofactor evidence="1">
        <name>Mn(2+)</name>
        <dbReference type="ChEBI" id="CHEBI:29035"/>
    </cofactor>
</comment>
<evidence type="ECO:0000313" key="9">
    <source>
        <dbReference type="Proteomes" id="UP000694559"/>
    </source>
</evidence>
<evidence type="ECO:0000313" key="8">
    <source>
        <dbReference type="Ensembl" id="ENSNNAP00000021570.1"/>
    </source>
</evidence>
<dbReference type="GO" id="GO:0033389">
    <property type="term" value="P:putrescine biosynthetic process from arginine, via agmatine"/>
    <property type="evidence" value="ECO:0007669"/>
    <property type="project" value="TreeGrafter"/>
</dbReference>
<dbReference type="NCBIfam" id="TIGR01230">
    <property type="entry name" value="agmatinase"/>
    <property type="match status" value="1"/>
</dbReference>
<dbReference type="Pfam" id="PF00491">
    <property type="entry name" value="Arginase"/>
    <property type="match status" value="1"/>
</dbReference>
<dbReference type="GO" id="GO:0046872">
    <property type="term" value="F:metal ion binding"/>
    <property type="evidence" value="ECO:0007669"/>
    <property type="project" value="UniProtKB-KW"/>
</dbReference>
<keyword evidence="9" id="KW-1185">Reference proteome</keyword>
<reference evidence="8" key="1">
    <citation type="submission" date="2025-08" db="UniProtKB">
        <authorList>
            <consortium name="Ensembl"/>
        </authorList>
    </citation>
    <scope>IDENTIFICATION</scope>
</reference>
<dbReference type="OrthoDB" id="9992747at2759"/>
<dbReference type="InterPro" id="IPR020855">
    <property type="entry name" value="Ureohydrolase_Mn_BS"/>
</dbReference>
<dbReference type="InterPro" id="IPR006035">
    <property type="entry name" value="Ureohydrolase"/>
</dbReference>
<dbReference type="PRINTS" id="PR00116">
    <property type="entry name" value="ARGINASE"/>
</dbReference>
<evidence type="ECO:0000256" key="1">
    <source>
        <dbReference type="ARBA" id="ARBA00001936"/>
    </source>
</evidence>
<name>A0A8C6Y211_NAJNA</name>
<dbReference type="PANTHER" id="PTHR11358">
    <property type="entry name" value="ARGINASE/AGMATINASE"/>
    <property type="match status" value="1"/>
</dbReference>
<dbReference type="PROSITE" id="PS01053">
    <property type="entry name" value="ARGINASE_1"/>
    <property type="match status" value="1"/>
</dbReference>
<feature type="region of interest" description="Disordered" evidence="7">
    <location>
        <begin position="435"/>
        <end position="497"/>
    </location>
</feature>
<keyword evidence="3" id="KW-0479">Metal-binding</keyword>
<dbReference type="OMA" id="DQERITH"/>
<accession>A0A8C6Y211</accession>